<feature type="compositionally biased region" description="Polar residues" evidence="1">
    <location>
        <begin position="97"/>
        <end position="107"/>
    </location>
</feature>
<accession>R7RYJ6</accession>
<keyword evidence="3" id="KW-1185">Reference proteome</keyword>
<dbReference type="KEGG" id="shs:STEHIDRAFT_126010"/>
<feature type="region of interest" description="Disordered" evidence="1">
    <location>
        <begin position="214"/>
        <end position="272"/>
    </location>
</feature>
<reference evidence="3" key="1">
    <citation type="journal article" date="2012" name="Science">
        <title>The Paleozoic origin of enzymatic lignin decomposition reconstructed from 31 fungal genomes.</title>
        <authorList>
            <person name="Floudas D."/>
            <person name="Binder M."/>
            <person name="Riley R."/>
            <person name="Barry K."/>
            <person name="Blanchette R.A."/>
            <person name="Henrissat B."/>
            <person name="Martinez A.T."/>
            <person name="Otillar R."/>
            <person name="Spatafora J.W."/>
            <person name="Yadav J.S."/>
            <person name="Aerts A."/>
            <person name="Benoit I."/>
            <person name="Boyd A."/>
            <person name="Carlson A."/>
            <person name="Copeland A."/>
            <person name="Coutinho P.M."/>
            <person name="de Vries R.P."/>
            <person name="Ferreira P."/>
            <person name="Findley K."/>
            <person name="Foster B."/>
            <person name="Gaskell J."/>
            <person name="Glotzer D."/>
            <person name="Gorecki P."/>
            <person name="Heitman J."/>
            <person name="Hesse C."/>
            <person name="Hori C."/>
            <person name="Igarashi K."/>
            <person name="Jurgens J.A."/>
            <person name="Kallen N."/>
            <person name="Kersten P."/>
            <person name="Kohler A."/>
            <person name="Kuees U."/>
            <person name="Kumar T.K.A."/>
            <person name="Kuo A."/>
            <person name="LaButti K."/>
            <person name="Larrondo L.F."/>
            <person name="Lindquist E."/>
            <person name="Ling A."/>
            <person name="Lombard V."/>
            <person name="Lucas S."/>
            <person name="Lundell T."/>
            <person name="Martin R."/>
            <person name="McLaughlin D.J."/>
            <person name="Morgenstern I."/>
            <person name="Morin E."/>
            <person name="Murat C."/>
            <person name="Nagy L.G."/>
            <person name="Nolan M."/>
            <person name="Ohm R.A."/>
            <person name="Patyshakuliyeva A."/>
            <person name="Rokas A."/>
            <person name="Ruiz-Duenas F.J."/>
            <person name="Sabat G."/>
            <person name="Salamov A."/>
            <person name="Samejima M."/>
            <person name="Schmutz J."/>
            <person name="Slot J.C."/>
            <person name="St John F."/>
            <person name="Stenlid J."/>
            <person name="Sun H."/>
            <person name="Sun S."/>
            <person name="Syed K."/>
            <person name="Tsang A."/>
            <person name="Wiebenga A."/>
            <person name="Young D."/>
            <person name="Pisabarro A."/>
            <person name="Eastwood D.C."/>
            <person name="Martin F."/>
            <person name="Cullen D."/>
            <person name="Grigoriev I.V."/>
            <person name="Hibbett D.S."/>
        </authorList>
    </citation>
    <scope>NUCLEOTIDE SEQUENCE [LARGE SCALE GENOMIC DNA]</scope>
    <source>
        <strain evidence="3">FP-91666</strain>
    </source>
</reference>
<name>R7RYJ6_STEHR</name>
<feature type="region of interest" description="Disordered" evidence="1">
    <location>
        <begin position="76"/>
        <end position="107"/>
    </location>
</feature>
<organism evidence="2 3">
    <name type="scientific">Stereum hirsutum (strain FP-91666)</name>
    <name type="common">White-rot fungus</name>
    <dbReference type="NCBI Taxonomy" id="721885"/>
    <lineage>
        <taxon>Eukaryota</taxon>
        <taxon>Fungi</taxon>
        <taxon>Dikarya</taxon>
        <taxon>Basidiomycota</taxon>
        <taxon>Agaricomycotina</taxon>
        <taxon>Agaricomycetes</taxon>
        <taxon>Russulales</taxon>
        <taxon>Stereaceae</taxon>
        <taxon>Stereum</taxon>
    </lineage>
</organism>
<dbReference type="OMA" id="HPPEHLW"/>
<gene>
    <name evidence="2" type="ORF">STEHIDRAFT_126010</name>
</gene>
<evidence type="ECO:0000313" key="3">
    <source>
        <dbReference type="Proteomes" id="UP000053927"/>
    </source>
</evidence>
<protein>
    <submittedName>
        <fullName evidence="2">Uncharacterized protein</fullName>
    </submittedName>
</protein>
<feature type="compositionally biased region" description="Low complexity" evidence="1">
    <location>
        <begin position="237"/>
        <end position="248"/>
    </location>
</feature>
<dbReference type="EMBL" id="JH687398">
    <property type="protein sequence ID" value="EIM80481.1"/>
    <property type="molecule type" value="Genomic_DNA"/>
</dbReference>
<evidence type="ECO:0000313" key="2">
    <source>
        <dbReference type="EMBL" id="EIM80481.1"/>
    </source>
</evidence>
<dbReference type="AlphaFoldDB" id="R7RYJ6"/>
<dbReference type="GeneID" id="18797692"/>
<evidence type="ECO:0000256" key="1">
    <source>
        <dbReference type="SAM" id="MobiDB-lite"/>
    </source>
</evidence>
<dbReference type="RefSeq" id="XP_007310595.1">
    <property type="nucleotide sequence ID" value="XM_007310533.1"/>
</dbReference>
<proteinExistence type="predicted"/>
<dbReference type="OrthoDB" id="2129662at2759"/>
<dbReference type="Proteomes" id="UP000053927">
    <property type="component" value="Unassembled WGS sequence"/>
</dbReference>
<dbReference type="eggNOG" id="ENOG502RY1H">
    <property type="taxonomic scope" value="Eukaryota"/>
</dbReference>
<sequence length="713" mass="79541">MDESFAEYLSLGGFFPTNSREPNAPSGSRSQVAQLQLDDISQEYFDAFMTDPSLASMFTPDLNGFSQPVQAATPSHGITGMSQSSPSAMESCPAFPPSSSEMSHPQATFSALTDAQSNMSQQPQVDAQLQLEILRETRRIRELELSIMEEKRRAGEVLLKQREAELALVNANRFSSHMADLLQPPYPLSNPSESSVATSPLASYVSLDNLPASSSPDLSVDGLADPPSPPATTAHDPGPSTGPRTSPPASEASPLIQEPSPSPLPSATQSKKKALIVDEREARCLRCSKVMAKLLIRGSRSELDAPCQLHFQCEVCEPVFHPRTTSKKRTNQLEDTTLPTLCSVCTRVQGQGGFVSKDRAPLLFTVEVICIPCSHKYKRCSNCGGGSSRAGIGKWRCKELFEDNRKTCSLSHARLGTRDMELAVWELPREGQERKEFPAMLTACETLWREHLLSKIAIPEVLEHSSALTSFQDVQQKIIARGFPGRVIFTQQPMTPLHRTYIALTWAKTRPRRDKSKPQWQKSADKTTDEWIAFNTRKSNVFMPSDSILCGMWFVEWNIEARTLMIGTLTMFDRGEIEDRSVFSYSSMLLRIFDEIEKHNAEFPEDSWHPPEHLWVAPKGAPDPMRGRLIELIQRRLGFLPVDEYVSRYPNIDRTIFGPNSGNVAKTISQRASVDGYEGLNVFVRHLGNDIKVENLKKMMTMELAKIPKHVET</sequence>